<evidence type="ECO:0000256" key="2">
    <source>
        <dbReference type="ARBA" id="ARBA00023239"/>
    </source>
</evidence>
<dbReference type="InterPro" id="IPR003817">
    <property type="entry name" value="PS_Dcarbxylase"/>
</dbReference>
<evidence type="ECO:0000313" key="4">
    <source>
        <dbReference type="Proteomes" id="UP000054988"/>
    </source>
</evidence>
<dbReference type="PANTHER" id="PTHR10067">
    <property type="entry name" value="PHOSPHATIDYLSERINE DECARBOXYLASE"/>
    <property type="match status" value="1"/>
</dbReference>
<dbReference type="GO" id="GO:0005739">
    <property type="term" value="C:mitochondrion"/>
    <property type="evidence" value="ECO:0007669"/>
    <property type="project" value="TreeGrafter"/>
</dbReference>
<keyword evidence="2" id="KW-0456">Lyase</keyword>
<protein>
    <submittedName>
        <fullName evidence="3">Uncharacterized protein</fullName>
    </submittedName>
</protein>
<keyword evidence="1" id="KW-0210">Decarboxylase</keyword>
<evidence type="ECO:0000313" key="3">
    <source>
        <dbReference type="EMBL" id="KTB44183.1"/>
    </source>
</evidence>
<dbReference type="Proteomes" id="UP000054988">
    <property type="component" value="Unassembled WGS sequence"/>
</dbReference>
<dbReference type="PANTHER" id="PTHR10067:SF9">
    <property type="entry name" value="PHOSPHATIDYLSERINE DECARBOXYLASE FAMILY PROTEIN (AFU_ORTHOLOGUE AFUA_7G01730)"/>
    <property type="match status" value="1"/>
</dbReference>
<organism evidence="3 4">
    <name type="scientific">Moniliophthora roreri</name>
    <name type="common">Frosty pod rot fungus</name>
    <name type="synonym">Monilia roreri</name>
    <dbReference type="NCBI Taxonomy" id="221103"/>
    <lineage>
        <taxon>Eukaryota</taxon>
        <taxon>Fungi</taxon>
        <taxon>Dikarya</taxon>
        <taxon>Basidiomycota</taxon>
        <taxon>Agaricomycotina</taxon>
        <taxon>Agaricomycetes</taxon>
        <taxon>Agaricomycetidae</taxon>
        <taxon>Agaricales</taxon>
        <taxon>Marasmiineae</taxon>
        <taxon>Marasmiaceae</taxon>
        <taxon>Moniliophthora</taxon>
    </lineage>
</organism>
<dbReference type="Pfam" id="PF02666">
    <property type="entry name" value="PS_Dcarbxylase"/>
    <property type="match status" value="1"/>
</dbReference>
<reference evidence="3 4" key="1">
    <citation type="submission" date="2015-12" db="EMBL/GenBank/DDBJ databases">
        <title>Draft genome sequence of Moniliophthora roreri, the causal agent of frosty pod rot of cacao.</title>
        <authorList>
            <person name="Aime M.C."/>
            <person name="Diaz-Valderrama J.R."/>
            <person name="Kijpornyongpan T."/>
            <person name="Phillips-Mora W."/>
        </authorList>
    </citation>
    <scope>NUCLEOTIDE SEQUENCE [LARGE SCALE GENOMIC DNA]</scope>
    <source>
        <strain evidence="3 4">MCA 2952</strain>
    </source>
</reference>
<proteinExistence type="predicted"/>
<name>A0A0W0G6G8_MONRR</name>
<gene>
    <name evidence="3" type="ORF">WG66_3238</name>
</gene>
<dbReference type="GO" id="GO:0006646">
    <property type="term" value="P:phosphatidylethanolamine biosynthetic process"/>
    <property type="evidence" value="ECO:0007669"/>
    <property type="project" value="TreeGrafter"/>
</dbReference>
<dbReference type="GO" id="GO:0004609">
    <property type="term" value="F:phosphatidylserine decarboxylase activity"/>
    <property type="evidence" value="ECO:0007669"/>
    <property type="project" value="InterPro"/>
</dbReference>
<comment type="caution">
    <text evidence="3">The sequence shown here is derived from an EMBL/GenBank/DDBJ whole genome shotgun (WGS) entry which is preliminary data.</text>
</comment>
<evidence type="ECO:0000256" key="1">
    <source>
        <dbReference type="ARBA" id="ARBA00022793"/>
    </source>
</evidence>
<dbReference type="AlphaFoldDB" id="A0A0W0G6G8"/>
<sequence>MRRTENRGFASWDDAFFTRELKPGVRPILNPDDISLIYNPCESTVLHITRGVKKTDKLFLKGQTYTITDLLNIQYADSFIGGEQCIKGFLIHRIIIVGTRL</sequence>
<dbReference type="EMBL" id="LATX01000975">
    <property type="protein sequence ID" value="KTB44183.1"/>
    <property type="molecule type" value="Genomic_DNA"/>
</dbReference>
<accession>A0A0W0G6G8</accession>